<dbReference type="Proteomes" id="UP000321363">
    <property type="component" value="Unassembled WGS sequence"/>
</dbReference>
<protein>
    <submittedName>
        <fullName evidence="1">Uncharacterized protein</fullName>
    </submittedName>
</protein>
<reference evidence="1 2" key="1">
    <citation type="journal article" date="2005" name="Int. J. Syst. Evol. Microbiol.">
        <title>Bacillus litoralis sp. nov., isolated from a tidal flat of the Yellow Sea in Korea.</title>
        <authorList>
            <person name="Yoon J.H."/>
            <person name="Oh T.K."/>
        </authorList>
    </citation>
    <scope>NUCLEOTIDE SEQUENCE [LARGE SCALE GENOMIC DNA]</scope>
    <source>
        <strain evidence="1 2">SW-211</strain>
    </source>
</reference>
<keyword evidence="2" id="KW-1185">Reference proteome</keyword>
<name>A0A5C6W4A5_9BACI</name>
<organism evidence="1 2">
    <name type="scientific">Metabacillus litoralis</name>
    <dbReference type="NCBI Taxonomy" id="152268"/>
    <lineage>
        <taxon>Bacteria</taxon>
        <taxon>Bacillati</taxon>
        <taxon>Bacillota</taxon>
        <taxon>Bacilli</taxon>
        <taxon>Bacillales</taxon>
        <taxon>Bacillaceae</taxon>
        <taxon>Metabacillus</taxon>
    </lineage>
</organism>
<gene>
    <name evidence="1" type="ORF">FS935_12395</name>
</gene>
<evidence type="ECO:0000313" key="2">
    <source>
        <dbReference type="Proteomes" id="UP000321363"/>
    </source>
</evidence>
<accession>A0A5C6W4A5</accession>
<sequence length="63" mass="7217">MDIITKMKSLSILSDYQLTVKPYAVISLNGLKMVLIAKEISYFRKSHLVHLESILLDLELIIL</sequence>
<dbReference type="AlphaFoldDB" id="A0A5C6W4A5"/>
<dbReference type="RefSeq" id="WP_158638604.1">
    <property type="nucleotide sequence ID" value="NZ_VOQF01000006.1"/>
</dbReference>
<evidence type="ECO:0000313" key="1">
    <source>
        <dbReference type="EMBL" id="TXC90703.1"/>
    </source>
</evidence>
<dbReference type="EMBL" id="VOQF01000006">
    <property type="protein sequence ID" value="TXC90703.1"/>
    <property type="molecule type" value="Genomic_DNA"/>
</dbReference>
<proteinExistence type="predicted"/>
<comment type="caution">
    <text evidence="1">The sequence shown here is derived from an EMBL/GenBank/DDBJ whole genome shotgun (WGS) entry which is preliminary data.</text>
</comment>